<dbReference type="AlphaFoldDB" id="A0A9P0E9B7"/>
<feature type="region of interest" description="Disordered" evidence="2">
    <location>
        <begin position="105"/>
        <end position="201"/>
    </location>
</feature>
<feature type="compositionally biased region" description="Basic and acidic residues" evidence="2">
    <location>
        <begin position="143"/>
        <end position="178"/>
    </location>
</feature>
<proteinExistence type="inferred from homology"/>
<reference evidence="3" key="1">
    <citation type="submission" date="2022-01" db="EMBL/GenBank/DDBJ databases">
        <authorList>
            <person name="King R."/>
        </authorList>
    </citation>
    <scope>NUCLEOTIDE SEQUENCE</scope>
</reference>
<protein>
    <recommendedName>
        <fullName evidence="5">SH3 domain-binding glutamic acid-rich protein homolog</fullName>
    </recommendedName>
</protein>
<keyword evidence="4" id="KW-1185">Reference proteome</keyword>
<name>A0A9P0E9B7_NEZVI</name>
<accession>A0A9P0E9B7</accession>
<evidence type="ECO:0000256" key="2">
    <source>
        <dbReference type="SAM" id="MobiDB-lite"/>
    </source>
</evidence>
<dbReference type="SUPFAM" id="SSF52833">
    <property type="entry name" value="Thioredoxin-like"/>
    <property type="match status" value="1"/>
</dbReference>
<dbReference type="CDD" id="cd03030">
    <property type="entry name" value="GRX_SH3BGR"/>
    <property type="match status" value="1"/>
</dbReference>
<dbReference type="InterPro" id="IPR036249">
    <property type="entry name" value="Thioredoxin-like_sf"/>
</dbReference>
<comment type="similarity">
    <text evidence="1">Belongs to the SH3BGR family.</text>
</comment>
<evidence type="ECO:0000256" key="1">
    <source>
        <dbReference type="ARBA" id="ARBA00007764"/>
    </source>
</evidence>
<evidence type="ECO:0000313" key="3">
    <source>
        <dbReference type="EMBL" id="CAH1392273.1"/>
    </source>
</evidence>
<dbReference type="Proteomes" id="UP001152798">
    <property type="component" value="Chromosome 1"/>
</dbReference>
<dbReference type="PANTHER" id="PTHR12232:SF15">
    <property type="entry name" value="SH3 DOMAIN-BINDING GLUTAMIC ACID-RICH PROTEIN HOMOLOG"/>
    <property type="match status" value="1"/>
</dbReference>
<dbReference type="EMBL" id="OV725077">
    <property type="protein sequence ID" value="CAH1392273.1"/>
    <property type="molecule type" value="Genomic_DNA"/>
</dbReference>
<dbReference type="GO" id="GO:0005737">
    <property type="term" value="C:cytoplasm"/>
    <property type="evidence" value="ECO:0007669"/>
    <property type="project" value="TreeGrafter"/>
</dbReference>
<feature type="compositionally biased region" description="Basic and acidic residues" evidence="2">
    <location>
        <begin position="115"/>
        <end position="132"/>
    </location>
</feature>
<dbReference type="InterPro" id="IPR051033">
    <property type="entry name" value="SH3BGR"/>
</dbReference>
<dbReference type="InterPro" id="IPR006993">
    <property type="entry name" value="Glut_rich_SH3-bd"/>
</dbReference>
<gene>
    <name evidence="3" type="ORF">NEZAVI_LOCUS3126</name>
</gene>
<evidence type="ECO:0008006" key="5">
    <source>
        <dbReference type="Google" id="ProtNLM"/>
    </source>
</evidence>
<dbReference type="Gene3D" id="3.40.30.10">
    <property type="entry name" value="Glutaredoxin"/>
    <property type="match status" value="1"/>
</dbReference>
<sequence>MVIKVYTSGISGNKEVKKRQQRIMMILDSKGINYEAIDITEPGRELDKHFMQDNAKAKDSKHPLPPQIFNEEDYCGDYEGFDLANENDVLEAFLKLPLPATPVIEPPPVVNGTHYNEKDTDGITPDNERNEDIINALVPNTVDSDKTDDEKEDINDKDVMDVDNKETDSAVNDDREMDGGNDQKNGDDGGDGDVGGDGDAE</sequence>
<dbReference type="PANTHER" id="PTHR12232">
    <property type="entry name" value="SH3 DOMAIN-BINDING GLUTAMIC ACID-RICH-LIKE PROTEIN"/>
    <property type="match status" value="1"/>
</dbReference>
<dbReference type="Pfam" id="PF04908">
    <property type="entry name" value="SH3BGR"/>
    <property type="match status" value="1"/>
</dbReference>
<organism evidence="3 4">
    <name type="scientific">Nezara viridula</name>
    <name type="common">Southern green stink bug</name>
    <name type="synonym">Cimex viridulus</name>
    <dbReference type="NCBI Taxonomy" id="85310"/>
    <lineage>
        <taxon>Eukaryota</taxon>
        <taxon>Metazoa</taxon>
        <taxon>Ecdysozoa</taxon>
        <taxon>Arthropoda</taxon>
        <taxon>Hexapoda</taxon>
        <taxon>Insecta</taxon>
        <taxon>Pterygota</taxon>
        <taxon>Neoptera</taxon>
        <taxon>Paraneoptera</taxon>
        <taxon>Hemiptera</taxon>
        <taxon>Heteroptera</taxon>
        <taxon>Panheteroptera</taxon>
        <taxon>Pentatomomorpha</taxon>
        <taxon>Pentatomoidea</taxon>
        <taxon>Pentatomidae</taxon>
        <taxon>Pentatominae</taxon>
        <taxon>Nezara</taxon>
    </lineage>
</organism>
<dbReference type="OrthoDB" id="9932926at2759"/>
<evidence type="ECO:0000313" key="4">
    <source>
        <dbReference type="Proteomes" id="UP001152798"/>
    </source>
</evidence>
<feature type="compositionally biased region" description="Acidic residues" evidence="2">
    <location>
        <begin position="188"/>
        <end position="201"/>
    </location>
</feature>